<evidence type="ECO:0000256" key="2">
    <source>
        <dbReference type="ARBA" id="ARBA00022679"/>
    </source>
</evidence>
<keyword evidence="4" id="KW-1185">Reference proteome</keyword>
<dbReference type="Pfam" id="PF03808">
    <property type="entry name" value="Glyco_tran_WecG"/>
    <property type="match status" value="1"/>
</dbReference>
<evidence type="ECO:0000313" key="3">
    <source>
        <dbReference type="EMBL" id="MBB6132978.1"/>
    </source>
</evidence>
<gene>
    <name evidence="3" type="ORF">HD842_001089</name>
</gene>
<evidence type="ECO:0000256" key="1">
    <source>
        <dbReference type="ARBA" id="ARBA00022676"/>
    </source>
</evidence>
<dbReference type="GO" id="GO:0047244">
    <property type="term" value="F:N-acetylglucosaminyldiphosphoundecaprenol N-acetyl-beta-D-mannosaminyltransferase activity"/>
    <property type="evidence" value="ECO:0007669"/>
    <property type="project" value="UniProtKB-EC"/>
</dbReference>
<dbReference type="AlphaFoldDB" id="A0A7W9WY45"/>
<evidence type="ECO:0000313" key="4">
    <source>
        <dbReference type="Proteomes" id="UP000540787"/>
    </source>
</evidence>
<dbReference type="InterPro" id="IPR036513">
    <property type="entry name" value="STAS_dom_sf"/>
</dbReference>
<keyword evidence="2 3" id="KW-0808">Transferase</keyword>
<proteinExistence type="predicted"/>
<comment type="caution">
    <text evidence="3">The sequence shown here is derived from an EMBL/GenBank/DDBJ whole genome shotgun (WGS) entry which is preliminary data.</text>
</comment>
<accession>A0A7W9WY45</accession>
<reference evidence="3 4" key="1">
    <citation type="submission" date="2020-08" db="EMBL/GenBank/DDBJ databases">
        <title>The Agave Microbiome: Exploring the role of microbial communities in plant adaptations to desert environments.</title>
        <authorList>
            <person name="Partida-Martinez L.P."/>
        </authorList>
    </citation>
    <scope>NUCLEOTIDE SEQUENCE [LARGE SCALE GENOMIC DNA]</scope>
    <source>
        <strain evidence="3 4">AT3.2</strain>
    </source>
</reference>
<name>A0A7W9WY45_9BURK</name>
<organism evidence="3 4">
    <name type="scientific">Massilia aurea</name>
    <dbReference type="NCBI Taxonomy" id="373040"/>
    <lineage>
        <taxon>Bacteria</taxon>
        <taxon>Pseudomonadati</taxon>
        <taxon>Pseudomonadota</taxon>
        <taxon>Betaproteobacteria</taxon>
        <taxon>Burkholderiales</taxon>
        <taxon>Oxalobacteraceae</taxon>
        <taxon>Telluria group</taxon>
        <taxon>Massilia</taxon>
    </lineage>
</organism>
<dbReference type="PANTHER" id="PTHR34136:SF1">
    <property type="entry name" value="UDP-N-ACETYL-D-MANNOSAMINURONIC ACID TRANSFERASE"/>
    <property type="match status" value="1"/>
</dbReference>
<dbReference type="SUPFAM" id="SSF52091">
    <property type="entry name" value="SpoIIaa-like"/>
    <property type="match status" value="1"/>
</dbReference>
<dbReference type="RefSeq" id="WP_370660790.1">
    <property type="nucleotide sequence ID" value="NZ_JACHBX010000001.1"/>
</dbReference>
<dbReference type="Proteomes" id="UP000540787">
    <property type="component" value="Unassembled WGS sequence"/>
</dbReference>
<dbReference type="CDD" id="cd06533">
    <property type="entry name" value="Glyco_transf_WecG_TagA"/>
    <property type="match status" value="1"/>
</dbReference>
<dbReference type="PANTHER" id="PTHR34136">
    <property type="match status" value="1"/>
</dbReference>
<dbReference type="NCBIfam" id="TIGR00696">
    <property type="entry name" value="wecG_tagA_cpsF"/>
    <property type="match status" value="1"/>
</dbReference>
<sequence>MTVNNIVLTPHDRAPVVTDFTRPVYCVLGLPFDALDMQQTVNLLLARAGSGERCFFSTPNLNFLITSQQDPVFRDSVLRSSLSLADGMPVVWLAKLLGLPFTDRVAGATVFERLRDQRVMPLGVFFFGGPDGVAQQAADVLNAGEGRMRCVGAYSPGFGTIEDMSTPAIIDRINASHADLLVVSLGAKRGQAWIEHNLAALDTPLVSHLGAVVNFVAGTVSRAPSLVGRLGLEWLWRIKEEPALWRRYWSDGMALVRLLTTRALPAALDARRLRAASAAPVLQESDDGQRYTLTLGGAWRDGALGELRTALARATARPRRMHVVLRDDCSLDSAALGLLLLLYGHQSRTGMALSVDAGSASLRRTMRLQNVDFLLRGLPGSVA</sequence>
<protein>
    <submittedName>
        <fullName evidence="3">N-acetylglucosaminyldiphosphoundecaprenol N-acetyl-beta-D-mannosaminyltransferase</fullName>
        <ecNumber evidence="3">2.4.1.187</ecNumber>
    </submittedName>
</protein>
<dbReference type="EC" id="2.4.1.187" evidence="3"/>
<dbReference type="EMBL" id="JACHBX010000001">
    <property type="protein sequence ID" value="MBB6132978.1"/>
    <property type="molecule type" value="Genomic_DNA"/>
</dbReference>
<dbReference type="InterPro" id="IPR004629">
    <property type="entry name" value="WecG_TagA_CpsF"/>
</dbReference>
<keyword evidence="1 3" id="KW-0328">Glycosyltransferase</keyword>